<keyword evidence="5" id="KW-0732">Signal</keyword>
<evidence type="ECO:0000256" key="3">
    <source>
        <dbReference type="ARBA" id="ARBA00023004"/>
    </source>
</evidence>
<name>A0A437MN07_9PROT</name>
<dbReference type="Pfam" id="PF00034">
    <property type="entry name" value="Cytochrom_C"/>
    <property type="match status" value="2"/>
</dbReference>
<evidence type="ECO:0000313" key="8">
    <source>
        <dbReference type="Proteomes" id="UP000282957"/>
    </source>
</evidence>
<dbReference type="GO" id="GO:0020037">
    <property type="term" value="F:heme binding"/>
    <property type="evidence" value="ECO:0007669"/>
    <property type="project" value="InterPro"/>
</dbReference>
<dbReference type="PANTHER" id="PTHR35008:SF8">
    <property type="entry name" value="ALCOHOL DEHYDROGENASE CYTOCHROME C SUBUNIT"/>
    <property type="match status" value="1"/>
</dbReference>
<dbReference type="Gene3D" id="1.10.760.10">
    <property type="entry name" value="Cytochrome c-like domain"/>
    <property type="match status" value="2"/>
</dbReference>
<evidence type="ECO:0000256" key="4">
    <source>
        <dbReference type="PROSITE-ProRule" id="PRU00433"/>
    </source>
</evidence>
<keyword evidence="8" id="KW-1185">Reference proteome</keyword>
<dbReference type="OrthoDB" id="9811281at2"/>
<comment type="caution">
    <text evidence="7">The sequence shown here is derived from an EMBL/GenBank/DDBJ whole genome shotgun (WGS) entry which is preliminary data.</text>
</comment>
<evidence type="ECO:0000313" key="7">
    <source>
        <dbReference type="EMBL" id="RVT99038.1"/>
    </source>
</evidence>
<reference evidence="7 8" key="1">
    <citation type="submission" date="2019-01" db="EMBL/GenBank/DDBJ databases">
        <authorList>
            <person name="Chen W.-M."/>
        </authorList>
    </citation>
    <scope>NUCLEOTIDE SEQUENCE [LARGE SCALE GENOMIC DNA]</scope>
    <source>
        <strain evidence="7 8">CCP-6</strain>
    </source>
</reference>
<feature type="chain" id="PRO_5019434821" evidence="5">
    <location>
        <begin position="23"/>
        <end position="275"/>
    </location>
</feature>
<feature type="signal peptide" evidence="5">
    <location>
        <begin position="1"/>
        <end position="22"/>
    </location>
</feature>
<proteinExistence type="predicted"/>
<dbReference type="GO" id="GO:0009055">
    <property type="term" value="F:electron transfer activity"/>
    <property type="evidence" value="ECO:0007669"/>
    <property type="project" value="InterPro"/>
</dbReference>
<keyword evidence="2 4" id="KW-0479">Metal-binding</keyword>
<dbReference type="InterPro" id="IPR051459">
    <property type="entry name" value="Cytochrome_c-type_DH"/>
</dbReference>
<dbReference type="GO" id="GO:0046872">
    <property type="term" value="F:metal ion binding"/>
    <property type="evidence" value="ECO:0007669"/>
    <property type="project" value="UniProtKB-KW"/>
</dbReference>
<evidence type="ECO:0000256" key="1">
    <source>
        <dbReference type="ARBA" id="ARBA00022617"/>
    </source>
</evidence>
<gene>
    <name evidence="7" type="ORF">EOD42_02720</name>
</gene>
<dbReference type="PROSITE" id="PS51007">
    <property type="entry name" value="CYTC"/>
    <property type="match status" value="2"/>
</dbReference>
<feature type="domain" description="Cytochrome c" evidence="6">
    <location>
        <begin position="167"/>
        <end position="275"/>
    </location>
</feature>
<dbReference type="EMBL" id="SACL01000001">
    <property type="protein sequence ID" value="RVT99038.1"/>
    <property type="molecule type" value="Genomic_DNA"/>
</dbReference>
<keyword evidence="3 4" id="KW-0408">Iron</keyword>
<dbReference type="AlphaFoldDB" id="A0A437MN07"/>
<dbReference type="InterPro" id="IPR009056">
    <property type="entry name" value="Cyt_c-like_dom"/>
</dbReference>
<keyword evidence="1 4" id="KW-0349">Heme</keyword>
<accession>A0A437MN07</accession>
<organism evidence="7 8">
    <name type="scientific">Rhodovarius crocodyli</name>
    <dbReference type="NCBI Taxonomy" id="1979269"/>
    <lineage>
        <taxon>Bacteria</taxon>
        <taxon>Pseudomonadati</taxon>
        <taxon>Pseudomonadota</taxon>
        <taxon>Alphaproteobacteria</taxon>
        <taxon>Acetobacterales</taxon>
        <taxon>Roseomonadaceae</taxon>
        <taxon>Rhodovarius</taxon>
    </lineage>
</organism>
<dbReference type="InterPro" id="IPR036909">
    <property type="entry name" value="Cyt_c-like_dom_sf"/>
</dbReference>
<evidence type="ECO:0000256" key="2">
    <source>
        <dbReference type="ARBA" id="ARBA00022723"/>
    </source>
</evidence>
<dbReference type="SUPFAM" id="SSF46626">
    <property type="entry name" value="Cytochrome c"/>
    <property type="match status" value="2"/>
</dbReference>
<dbReference type="Proteomes" id="UP000282957">
    <property type="component" value="Unassembled WGS sequence"/>
</dbReference>
<sequence>MFRMLRRAVVVLLLALPVPALAQTPLERGRTLVEGIAACGNCHTPKGPQGDLPGMAFAGGLVIDEPNAFRAVTSNITPDPETGIGRWTDAQIIRAIREGVRPDGRVLGPPMPFALYRDISDRDATAIVAYLRSLRPVRNVVEASRYPMPLPPAYGPPLGTVAGPADTPIARGAYLGGPLGHCIECHSPMGTGGQRDFTRAGTGGPPLNGPMGAIVPPAINGPALRGWTDAQIERAIRQGVSSDGRRLAPPMAFPHYARIGGTEMRDLIAYLRSLP</sequence>
<protein>
    <submittedName>
        <fullName evidence="7">C-type cytochrome</fullName>
    </submittedName>
</protein>
<feature type="domain" description="Cytochrome c" evidence="6">
    <location>
        <begin position="24"/>
        <end position="135"/>
    </location>
</feature>
<dbReference type="PANTHER" id="PTHR35008">
    <property type="entry name" value="BLL4482 PROTEIN-RELATED"/>
    <property type="match status" value="1"/>
</dbReference>
<evidence type="ECO:0000256" key="5">
    <source>
        <dbReference type="SAM" id="SignalP"/>
    </source>
</evidence>
<evidence type="ECO:0000259" key="6">
    <source>
        <dbReference type="PROSITE" id="PS51007"/>
    </source>
</evidence>